<accession>A0A5J4X661</accession>
<protein>
    <recommendedName>
        <fullName evidence="4">Ferric oxidoreductase domain-containing protein</fullName>
    </recommendedName>
</protein>
<evidence type="ECO:0000256" key="1">
    <source>
        <dbReference type="SAM" id="Phobius"/>
    </source>
</evidence>
<evidence type="ECO:0000313" key="3">
    <source>
        <dbReference type="Proteomes" id="UP000324800"/>
    </source>
</evidence>
<dbReference type="OrthoDB" id="10685629at2759"/>
<feature type="transmembrane region" description="Helical" evidence="1">
    <location>
        <begin position="200"/>
        <end position="226"/>
    </location>
</feature>
<feature type="transmembrane region" description="Helical" evidence="1">
    <location>
        <begin position="126"/>
        <end position="147"/>
    </location>
</feature>
<keyword evidence="1" id="KW-1133">Transmembrane helix</keyword>
<keyword evidence="1" id="KW-0812">Transmembrane</keyword>
<proteinExistence type="predicted"/>
<feature type="transmembrane region" description="Helical" evidence="1">
    <location>
        <begin position="159"/>
        <end position="180"/>
    </location>
</feature>
<gene>
    <name evidence="2" type="ORF">EZS28_001772</name>
</gene>
<organism evidence="2 3">
    <name type="scientific">Streblomastix strix</name>
    <dbReference type="NCBI Taxonomy" id="222440"/>
    <lineage>
        <taxon>Eukaryota</taxon>
        <taxon>Metamonada</taxon>
        <taxon>Preaxostyla</taxon>
        <taxon>Oxymonadida</taxon>
        <taxon>Streblomastigidae</taxon>
        <taxon>Streblomastix</taxon>
    </lineage>
</organism>
<comment type="caution">
    <text evidence="2">The sequence shown here is derived from an EMBL/GenBank/DDBJ whole genome shotgun (WGS) entry which is preliminary data.</text>
</comment>
<evidence type="ECO:0000313" key="2">
    <source>
        <dbReference type="EMBL" id="KAA6402701.1"/>
    </source>
</evidence>
<dbReference type="EMBL" id="SNRW01000199">
    <property type="protein sequence ID" value="KAA6402701.1"/>
    <property type="molecule type" value="Genomic_DNA"/>
</dbReference>
<sequence>MPEKKSIDVLVIIFRICSGVLIIIPLILSFFIFASKNYDIDRMFQIWFAYLSYIIMGLQIVSGTHFFVFQRAFGARILMKLHMWATPVMLLTALLHMILMAFASSCAGNYGRCIVNVIIDGNPYQILARIGVLILIVSTIVSLLRLCCVKKMPLIVWRIFHYLFYVAFYFVTFHIFSNGIKVITVAKGHEGAADKMDNNIFKAVHLVLPIYLLILTTVAVIIRIITQIIRILNQKKKKQELQNRNQYQSNENQLIEPA</sequence>
<evidence type="ECO:0008006" key="4">
    <source>
        <dbReference type="Google" id="ProtNLM"/>
    </source>
</evidence>
<feature type="transmembrane region" description="Helical" evidence="1">
    <location>
        <begin position="46"/>
        <end position="69"/>
    </location>
</feature>
<dbReference type="Proteomes" id="UP000324800">
    <property type="component" value="Unassembled WGS sequence"/>
</dbReference>
<reference evidence="2 3" key="1">
    <citation type="submission" date="2019-03" db="EMBL/GenBank/DDBJ databases">
        <title>Single cell metagenomics reveals metabolic interactions within the superorganism composed of flagellate Streblomastix strix and complex community of Bacteroidetes bacteria on its surface.</title>
        <authorList>
            <person name="Treitli S.C."/>
            <person name="Kolisko M."/>
            <person name="Husnik F."/>
            <person name="Keeling P."/>
            <person name="Hampl V."/>
        </authorList>
    </citation>
    <scope>NUCLEOTIDE SEQUENCE [LARGE SCALE GENOMIC DNA]</scope>
    <source>
        <strain evidence="2">ST1C</strain>
    </source>
</reference>
<keyword evidence="1" id="KW-0472">Membrane</keyword>
<feature type="transmembrane region" description="Helical" evidence="1">
    <location>
        <begin position="81"/>
        <end position="102"/>
    </location>
</feature>
<name>A0A5J4X661_9EUKA</name>
<dbReference type="AlphaFoldDB" id="A0A5J4X661"/>
<feature type="transmembrane region" description="Helical" evidence="1">
    <location>
        <begin position="12"/>
        <end position="34"/>
    </location>
</feature>